<keyword evidence="9" id="KW-0863">Zinc-finger</keyword>
<dbReference type="GO" id="GO:0003887">
    <property type="term" value="F:DNA-directed DNA polymerase activity"/>
    <property type="evidence" value="ECO:0007669"/>
    <property type="project" value="UniProtKB-KW"/>
</dbReference>
<dbReference type="GO" id="GO:0000278">
    <property type="term" value="P:mitotic cell cycle"/>
    <property type="evidence" value="ECO:0007669"/>
    <property type="project" value="TreeGrafter"/>
</dbReference>
<evidence type="ECO:0000256" key="1">
    <source>
        <dbReference type="ARBA" id="ARBA00004123"/>
    </source>
</evidence>
<dbReference type="Pfam" id="PF03104">
    <property type="entry name" value="DNA_pol_B_exo1"/>
    <property type="match status" value="1"/>
</dbReference>
<evidence type="ECO:0000259" key="19">
    <source>
        <dbReference type="Pfam" id="PF03104"/>
    </source>
</evidence>
<keyword evidence="5" id="KW-0808">Transferase</keyword>
<feature type="domain" description="DNA-directed DNA polymerase family B multifunctional" evidence="18">
    <location>
        <begin position="863"/>
        <end position="959"/>
    </location>
</feature>
<dbReference type="InterPro" id="IPR055191">
    <property type="entry name" value="POL2_thumb"/>
</dbReference>
<dbReference type="GO" id="GO:0006297">
    <property type="term" value="P:nucleotide-excision repair, DNA gap filling"/>
    <property type="evidence" value="ECO:0007669"/>
    <property type="project" value="TreeGrafter"/>
</dbReference>
<dbReference type="EMBL" id="ACGJ01000948">
    <property type="protein sequence ID" value="EET01966.1"/>
    <property type="molecule type" value="Genomic_DNA"/>
</dbReference>
<name>C6LPT2_GIAIB</name>
<dbReference type="SUPFAM" id="SSF56672">
    <property type="entry name" value="DNA/RNA polymerases"/>
    <property type="match status" value="1"/>
</dbReference>
<dbReference type="Gene3D" id="3.30.420.10">
    <property type="entry name" value="Ribonuclease H-like superfamily/Ribonuclease H"/>
    <property type="match status" value="1"/>
</dbReference>
<dbReference type="Gene3D" id="3.90.1600.10">
    <property type="entry name" value="Palm domain of DNA polymerase"/>
    <property type="match status" value="1"/>
</dbReference>
<feature type="compositionally biased region" description="Basic and acidic residues" evidence="17">
    <location>
        <begin position="1380"/>
        <end position="1392"/>
    </location>
</feature>
<keyword evidence="14" id="KW-0238">DNA-binding</keyword>
<organism evidence="21 22">
    <name type="scientific">Giardia intestinalis (strain ATCC 50581 / GS clone H7)</name>
    <name type="common">Giardia lamblia</name>
    <dbReference type="NCBI Taxonomy" id="598745"/>
    <lineage>
        <taxon>Eukaryota</taxon>
        <taxon>Metamonada</taxon>
        <taxon>Diplomonadida</taxon>
        <taxon>Hexamitidae</taxon>
        <taxon>Giardiinae</taxon>
        <taxon>Giardia</taxon>
    </lineage>
</organism>
<feature type="domain" description="DNA-directed DNA polymerase family B exonuclease" evidence="19">
    <location>
        <begin position="210"/>
        <end position="427"/>
    </location>
</feature>
<evidence type="ECO:0000313" key="21">
    <source>
        <dbReference type="EMBL" id="EET01966.1"/>
    </source>
</evidence>
<feature type="domain" description="DNA polymerase epsilon ,catalytic subunit A thumb" evidence="20">
    <location>
        <begin position="1147"/>
        <end position="1326"/>
    </location>
</feature>
<evidence type="ECO:0000313" key="22">
    <source>
        <dbReference type="Proteomes" id="UP000002488"/>
    </source>
</evidence>
<dbReference type="PANTHER" id="PTHR10670">
    <property type="entry name" value="DNA POLYMERASE EPSILON CATALYTIC SUBUNIT A"/>
    <property type="match status" value="1"/>
</dbReference>
<evidence type="ECO:0000256" key="11">
    <source>
        <dbReference type="ARBA" id="ARBA00022932"/>
    </source>
</evidence>
<dbReference type="GO" id="GO:0008310">
    <property type="term" value="F:single-stranded DNA 3'-5' DNA exonuclease activity"/>
    <property type="evidence" value="ECO:0007669"/>
    <property type="project" value="TreeGrafter"/>
</dbReference>
<dbReference type="VEuPathDB" id="GiardiaDB:GL50581_751"/>
<dbReference type="Pfam" id="PF22634">
    <property type="entry name" value="POL2_thumb"/>
    <property type="match status" value="1"/>
</dbReference>
<evidence type="ECO:0000256" key="5">
    <source>
        <dbReference type="ARBA" id="ARBA00022679"/>
    </source>
</evidence>
<dbReference type="Pfam" id="PF00136">
    <property type="entry name" value="DNA_pol_B"/>
    <property type="match status" value="1"/>
</dbReference>
<dbReference type="PANTHER" id="PTHR10670:SF0">
    <property type="entry name" value="DNA POLYMERASE EPSILON CATALYTIC SUBUNIT A"/>
    <property type="match status" value="1"/>
</dbReference>
<evidence type="ECO:0000256" key="17">
    <source>
        <dbReference type="SAM" id="MobiDB-lite"/>
    </source>
</evidence>
<gene>
    <name evidence="21" type="ORF">GL50581_751</name>
</gene>
<dbReference type="InterPro" id="IPR029703">
    <property type="entry name" value="POL2"/>
</dbReference>
<keyword evidence="4" id="KW-0004">4Fe-4S</keyword>
<dbReference type="InterPro" id="IPR023211">
    <property type="entry name" value="DNA_pol_palm_dom_sf"/>
</dbReference>
<keyword evidence="10" id="KW-0862">Zinc</keyword>
<keyword evidence="12" id="KW-0408">Iron</keyword>
<dbReference type="OMA" id="FFTHIRT"/>
<evidence type="ECO:0000256" key="15">
    <source>
        <dbReference type="ARBA" id="ARBA00023242"/>
    </source>
</evidence>
<dbReference type="EC" id="2.7.7.7" evidence="3"/>
<evidence type="ECO:0000259" key="20">
    <source>
        <dbReference type="Pfam" id="PF22634"/>
    </source>
</evidence>
<dbReference type="GO" id="GO:0000166">
    <property type="term" value="F:nucleotide binding"/>
    <property type="evidence" value="ECO:0007669"/>
    <property type="project" value="InterPro"/>
</dbReference>
<feature type="compositionally biased region" description="Low complexity" evidence="17">
    <location>
        <begin position="2215"/>
        <end position="2231"/>
    </location>
</feature>
<reference evidence="21 22" key="1">
    <citation type="journal article" date="2009" name="PLoS Pathog.">
        <title>Draft genome sequencing of giardia intestinalis assemblage B isolate GS: is human giardiasis caused by two different species?</title>
        <authorList>
            <person name="Franzen O."/>
            <person name="Jerlstrom-Hultqvist J."/>
            <person name="Castro E."/>
            <person name="Sherwood E."/>
            <person name="Ankarklev J."/>
            <person name="Reiner D.S."/>
            <person name="Palm D."/>
            <person name="Andersson J.O."/>
            <person name="Andersson B."/>
            <person name="Svard S.G."/>
        </authorList>
    </citation>
    <scope>NUCLEOTIDE SEQUENCE [LARGE SCALE GENOMIC DNA]</scope>
    <source>
        <strain evidence="22">ATCC 50581 / GS clone H7</strain>
    </source>
</reference>
<dbReference type="InterPro" id="IPR043502">
    <property type="entry name" value="DNA/RNA_pol_sf"/>
</dbReference>
<dbReference type="SMART" id="SM00486">
    <property type="entry name" value="POLBc"/>
    <property type="match status" value="1"/>
</dbReference>
<dbReference type="GO" id="GO:0003677">
    <property type="term" value="F:DNA binding"/>
    <property type="evidence" value="ECO:0007669"/>
    <property type="project" value="UniProtKB-KW"/>
</dbReference>
<dbReference type="GO" id="GO:0045004">
    <property type="term" value="P:DNA replication proofreading"/>
    <property type="evidence" value="ECO:0007669"/>
    <property type="project" value="TreeGrafter"/>
</dbReference>
<dbReference type="InterPro" id="IPR006133">
    <property type="entry name" value="DNA-dir_DNA_pol_B_exonuc"/>
</dbReference>
<evidence type="ECO:0000256" key="6">
    <source>
        <dbReference type="ARBA" id="ARBA00022695"/>
    </source>
</evidence>
<dbReference type="SUPFAM" id="SSF53098">
    <property type="entry name" value="Ribonuclease H-like"/>
    <property type="match status" value="1"/>
</dbReference>
<comment type="subcellular location">
    <subcellularLocation>
        <location evidence="1">Nucleus</location>
    </subcellularLocation>
</comment>
<feature type="compositionally biased region" description="Acidic residues" evidence="17">
    <location>
        <begin position="1400"/>
        <end position="1412"/>
    </location>
</feature>
<dbReference type="Proteomes" id="UP000002488">
    <property type="component" value="Unassembled WGS sequence"/>
</dbReference>
<evidence type="ECO:0000256" key="7">
    <source>
        <dbReference type="ARBA" id="ARBA00022705"/>
    </source>
</evidence>
<feature type="region of interest" description="Disordered" evidence="17">
    <location>
        <begin position="1872"/>
        <end position="1893"/>
    </location>
</feature>
<dbReference type="InterPro" id="IPR036397">
    <property type="entry name" value="RNaseH_sf"/>
</dbReference>
<dbReference type="InterPro" id="IPR012337">
    <property type="entry name" value="RNaseH-like_sf"/>
</dbReference>
<dbReference type="GO" id="GO:0006272">
    <property type="term" value="P:leading strand elongation"/>
    <property type="evidence" value="ECO:0007669"/>
    <property type="project" value="TreeGrafter"/>
</dbReference>
<keyword evidence="15" id="KW-0539">Nucleus</keyword>
<dbReference type="GO" id="GO:0006287">
    <property type="term" value="P:base-excision repair, gap-filling"/>
    <property type="evidence" value="ECO:0007669"/>
    <property type="project" value="TreeGrafter"/>
</dbReference>
<dbReference type="InterPro" id="IPR006134">
    <property type="entry name" value="DNA-dir_DNA_pol_B_multi_dom"/>
</dbReference>
<evidence type="ECO:0000256" key="2">
    <source>
        <dbReference type="ARBA" id="ARBA00005755"/>
    </source>
</evidence>
<keyword evidence="13" id="KW-0411">Iron-sulfur</keyword>
<comment type="similarity">
    <text evidence="2">Belongs to the DNA polymerase type-B family.</text>
</comment>
<dbReference type="FunFam" id="3.30.420.10:FF:000010">
    <property type="entry name" value="DNA polymerase epsilon catalytic subunit"/>
    <property type="match status" value="1"/>
</dbReference>
<keyword evidence="16" id="KW-0175">Coiled coil</keyword>
<evidence type="ECO:0000256" key="16">
    <source>
        <dbReference type="SAM" id="Coils"/>
    </source>
</evidence>
<accession>C6LPT2</accession>
<evidence type="ECO:0000256" key="10">
    <source>
        <dbReference type="ARBA" id="ARBA00022833"/>
    </source>
</evidence>
<feature type="region of interest" description="Disordered" evidence="17">
    <location>
        <begin position="1372"/>
        <end position="1435"/>
    </location>
</feature>
<feature type="coiled-coil region" evidence="16">
    <location>
        <begin position="863"/>
        <end position="897"/>
    </location>
</feature>
<evidence type="ECO:0000256" key="8">
    <source>
        <dbReference type="ARBA" id="ARBA00022723"/>
    </source>
</evidence>
<evidence type="ECO:0000256" key="12">
    <source>
        <dbReference type="ARBA" id="ARBA00023004"/>
    </source>
</evidence>
<keyword evidence="6" id="KW-0548">Nucleotidyltransferase</keyword>
<keyword evidence="11" id="KW-0239">DNA-directed DNA polymerase</keyword>
<dbReference type="Gene3D" id="3.30.342.10">
    <property type="entry name" value="DNA Polymerase, chain B, domain 1"/>
    <property type="match status" value="1"/>
</dbReference>
<proteinExistence type="inferred from homology"/>
<keyword evidence="7" id="KW-0235">DNA replication</keyword>
<dbReference type="InterPro" id="IPR042087">
    <property type="entry name" value="DNA_pol_B_thumb"/>
</dbReference>
<comment type="caution">
    <text evidence="21">The sequence shown here is derived from an EMBL/GenBank/DDBJ whole genome shotgun (WGS) entry which is preliminary data.</text>
</comment>
<evidence type="ECO:0000259" key="18">
    <source>
        <dbReference type="Pfam" id="PF00136"/>
    </source>
</evidence>
<feature type="region of interest" description="Disordered" evidence="17">
    <location>
        <begin position="2215"/>
        <end position="2234"/>
    </location>
</feature>
<evidence type="ECO:0000256" key="14">
    <source>
        <dbReference type="ARBA" id="ARBA00023125"/>
    </source>
</evidence>
<dbReference type="GO" id="GO:0008270">
    <property type="term" value="F:zinc ion binding"/>
    <property type="evidence" value="ECO:0007669"/>
    <property type="project" value="UniProtKB-KW"/>
</dbReference>
<dbReference type="CDD" id="cd05779">
    <property type="entry name" value="DNA_polB_epsilon_exo"/>
    <property type="match status" value="1"/>
</dbReference>
<evidence type="ECO:0000256" key="4">
    <source>
        <dbReference type="ARBA" id="ARBA00022485"/>
    </source>
</evidence>
<evidence type="ECO:0000256" key="3">
    <source>
        <dbReference type="ARBA" id="ARBA00012417"/>
    </source>
</evidence>
<dbReference type="GO" id="GO:0051539">
    <property type="term" value="F:4 iron, 4 sulfur cluster binding"/>
    <property type="evidence" value="ECO:0007669"/>
    <property type="project" value="UniProtKB-KW"/>
</dbReference>
<sequence>MASRRPKDQVQTGTEQMKEQLLAIERADAIYGCYRLTIPGTYQGWLYNVYETVFFGDPAEARMSSAQGTPVYAAVECYFMTAGLELFKAVVPVKPYFYIQAPVENYTFIQERIFLQYPDLHINMTLVERNDLSVQNHIANEGIAHLRLSFNNLTDLRTVSATLLGLLRQKELSTVSDIYNKTGTARITPHTDTKSIPRTLKSLVDYIGNVLEHDVNLTARFLIDNNLTMSTWYKVTVRPELEPPSLERLEGGEFELPPVPKVLAYDIETTKKPLRFPNAEAGDQIMCISYMFDDQGYLLINRSIFSRDITDFEYTPKPEFPGKFACFNLPTEKDLLVFFFTHIRTARPNIFATFNGDFFDWPFVDVRAASYGMNLLDEIGVLKSESRSRAGLVEKQYYARAVPHLDCFRWVRRDSYLPQGSQGLKAVTRAKLKYHPDELSPELMVSYAQTDPQVLASYSVSDAVATYYLYRKYVHPFIFALGTILPLNPDDILRRGTGTLCEHLLMVEAYQANVPFPNKHNDPLLQVVLDANKEKRILLSQTYVGGKVEAINAGVYRNDIAYDFGYYSAAFKTKRSEGYGHLLRYIDRDLVIQFSVSKICNEYVAAYQDALNMLEEIKLKQKAIENMCERTPQIAATELCFFKTPNKNIIWLPDNWIKAKEQPKEKLMKHVEQYSNCVDTLINHIEATICSNYSKVRNTIIEGLITCSSTVHSKPLLYHLDVAAMYPNIMLTNKLQPTAIVEPSTMCASCDFSTVKEAQVCQRVMEWDWRGSYYPLDFSEYLMIKNQTISQVGNDKWTHTLTEAEKARLLHERLETYSKSQYKLKQKTEELRRKTIVCQRENSFFIDTVRKFRDRRYRFKGEQKEHSAKLSKAKAQLAKLIEAGEEASGEVQNLRREVDSQTGLIVLKESLQLAHKCILNSFYGYAMRKGSRWYSLEMAAAVTHAGANIIKRARTLIEMIGFVLELDTDGIWCCLPSAFPETFTFIVIDPTNGDAKVSRKVSFSYPGTILNALTQTQNTNKQYLVNVLRNKNSPSHDSDVLLAHNKSARETFSGFDSNDMSLLLYRPSLSKDSLSVKGAFSSSNQAESSLKAWKRINECTIEFEVDGPYSCMVLSAAREEGVRIKKKYAVFDLAGNLSELKGFELKRRGELKIIKSFQTRVFSQFLKGESLNDAYSHAAKIANTYLDIIYARGSFLTDQQLISLISEASTLKNSLNSTPKNRKSTSITCARRMASFLDPLFASVDGLSVEYIISRLPEGTPVSERAVPIQIFSSPDYIRYKFLRQWVGDHKTDNITDIRELIDWNYYLTRLSGAIYKIIIVPSGLQGIATSPIQRIAFPDWLVQSQNQSSNKQFTDILQQYLKIGDEKSKPRNKKAVQVIEREDSHPSEERVSSVSSSDIQEDNLNESEDTGEAPLNESDSSGIGSEDEGADQHNHSEAYDTKNRLIQHPKHATEFSKWFIHQTAYWAELLKKNIIGTPYYLSHTATLGGRHSISHQLHANRTAYNTSHDFQLHVLTLTVLPSGKVSCICINKNNLMKRIIFGTYMQIYFNLRTSIPQSVIDDYSSPTLAISDVTGKNLTLPDMACCTQLLLYELSADAYALGQSSFQELKNSVAVADVYECDVSGSFRFLIRFPRRIDLPETYESRRYLNMGEIPYTYLAKHANLETAKSNTDCFSIFPFTADAPPCYPIGFVVEADEYLISLLPDGRLILISISTDSNLFGSNGDTDALASNVAMLFIQLLDEFAAYLPTDNTKPGYFTLHSLITHTLKYILRVIRQYRPEKQEEVSESNAQIPENVVLFRKVSLISNAVELLAEIYSKHSCPAMLFWRSNPRDSSQSRSPSMNTYFKEQHLIIDLPQTPCRYTEVLVTTSRPSSHNQEAPPIEPNLKRPPTLSACNSNSIEHVTVALQSLVTLIADTIVAQYVSHIFTIPINLLLDESEFCKVVLPQALLSEVRVSSLTTTLLLDTLIAREYASNNMLLPTRDWEELNIPTTVSTLQSGMYHGYSLMIPVRNTFLQILINYLMKPPIIITAPSTQETKALPARVTATSRLRMIGKTLKGIVSSQGIPAQLKHHISGILSTYLFSSASLLFSNGMIEILHEELRQFYAAYSNVLAESGYILVYADTMKNIIASEKLNPELLLNSYRHLLRNVYSMGPFQLYELPSAEAICQRLCTCPSYDKATKEALTMQLHNDFIINTDSSVLISKTKQISDSSPSYSLKSPAASSLSTEQEEMKSTETEFSFNSNTSEITIVRHLAFIDIANYFGYAIDLGYVIGRFGVQDPLPDDLKYIFRMTASAYALIMVDNISKSAKSVATANTELKSTGKRFIEFLQKCAFDMAPLTKDEQALFIDKLVVLQTNVKVRDTLRTLADLFHVYYIKNVTKWPQNITHMYTKAGMSKLLDTLSPGIYFIRTLMHIFSLDERIKDAAKMFCWGILPGMGVYSPLDTRVKYEELLQEYNVPNVLCVACKQINCLDVMRNRVCHCYFCGSTIETSVLERSLIKQITRLMTSYFARKNVSRSVLIHKHNNPNESEEETLLTRTMNEIKTILLASQVHDMSGLSEICIWWSQQLKHHNK</sequence>
<dbReference type="GO" id="GO:0008622">
    <property type="term" value="C:epsilon DNA polymerase complex"/>
    <property type="evidence" value="ECO:0007669"/>
    <property type="project" value="InterPro"/>
</dbReference>
<evidence type="ECO:0000256" key="9">
    <source>
        <dbReference type="ARBA" id="ARBA00022771"/>
    </source>
</evidence>
<evidence type="ECO:0000256" key="13">
    <source>
        <dbReference type="ARBA" id="ARBA00023014"/>
    </source>
</evidence>
<dbReference type="OrthoDB" id="10060449at2759"/>
<keyword evidence="8" id="KW-0479">Metal-binding</keyword>
<dbReference type="InterPro" id="IPR006172">
    <property type="entry name" value="DNA-dir_DNA_pol_B"/>
</dbReference>
<protein>
    <recommendedName>
        <fullName evidence="3">DNA-directed DNA polymerase</fullName>
        <ecNumber evidence="3">2.7.7.7</ecNumber>
    </recommendedName>
</protein>
<dbReference type="Gene3D" id="1.10.132.60">
    <property type="entry name" value="DNA polymerase family B, C-terminal domain"/>
    <property type="match status" value="1"/>
</dbReference>